<dbReference type="InterPro" id="IPR029058">
    <property type="entry name" value="AB_hydrolase_fold"/>
</dbReference>
<evidence type="ECO:0000256" key="5">
    <source>
        <dbReference type="ARBA" id="ARBA00021843"/>
    </source>
</evidence>
<accession>A0ABU0YNT0</accession>
<dbReference type="Proteomes" id="UP001230156">
    <property type="component" value="Unassembled WGS sequence"/>
</dbReference>
<dbReference type="InterPro" id="IPR005944">
    <property type="entry name" value="Pro_iminopeptidase"/>
</dbReference>
<evidence type="ECO:0000256" key="3">
    <source>
        <dbReference type="ARBA" id="ARBA00010088"/>
    </source>
</evidence>
<dbReference type="Pfam" id="PF00561">
    <property type="entry name" value="Abhydrolase_1"/>
    <property type="match status" value="1"/>
</dbReference>
<dbReference type="Gene3D" id="3.40.50.1820">
    <property type="entry name" value="alpha/beta hydrolase"/>
    <property type="match status" value="1"/>
</dbReference>
<comment type="subcellular location">
    <subcellularLocation>
        <location evidence="2 11">Cytoplasm</location>
    </subcellularLocation>
</comment>
<dbReference type="EMBL" id="JAUYVI010000005">
    <property type="protein sequence ID" value="MDQ7249370.1"/>
    <property type="molecule type" value="Genomic_DNA"/>
</dbReference>
<keyword evidence="7 11" id="KW-0963">Cytoplasm</keyword>
<evidence type="ECO:0000256" key="1">
    <source>
        <dbReference type="ARBA" id="ARBA00001585"/>
    </source>
</evidence>
<evidence type="ECO:0000256" key="9">
    <source>
        <dbReference type="ARBA" id="ARBA00022801"/>
    </source>
</evidence>
<evidence type="ECO:0000256" key="4">
    <source>
        <dbReference type="ARBA" id="ARBA00012568"/>
    </source>
</evidence>
<name>A0ABU0YNT0_9PROT</name>
<proteinExistence type="inferred from homology"/>
<evidence type="ECO:0000256" key="2">
    <source>
        <dbReference type="ARBA" id="ARBA00004496"/>
    </source>
</evidence>
<dbReference type="PANTHER" id="PTHR43722">
    <property type="entry name" value="PROLINE IMINOPEPTIDASE"/>
    <property type="match status" value="1"/>
</dbReference>
<dbReference type="PIRSF" id="PIRSF006431">
    <property type="entry name" value="Pept_S33"/>
    <property type="match status" value="1"/>
</dbReference>
<feature type="domain" description="AB hydrolase-1" evidence="13">
    <location>
        <begin position="38"/>
        <end position="298"/>
    </location>
</feature>
<dbReference type="RefSeq" id="WP_379957273.1">
    <property type="nucleotide sequence ID" value="NZ_JAUYVI010000005.1"/>
</dbReference>
<dbReference type="SUPFAM" id="SSF53474">
    <property type="entry name" value="alpha/beta-Hydrolases"/>
    <property type="match status" value="1"/>
</dbReference>
<gene>
    <name evidence="14" type="primary">pip</name>
    <name evidence="14" type="ORF">Q8A70_16905</name>
</gene>
<evidence type="ECO:0000256" key="7">
    <source>
        <dbReference type="ARBA" id="ARBA00022490"/>
    </source>
</evidence>
<dbReference type="NCBIfam" id="TIGR01249">
    <property type="entry name" value="pro_imino_pep_1"/>
    <property type="match status" value="1"/>
</dbReference>
<comment type="similarity">
    <text evidence="3 11 12">Belongs to the peptidase S33 family.</text>
</comment>
<dbReference type="PRINTS" id="PR00111">
    <property type="entry name" value="ABHYDROLASE"/>
</dbReference>
<comment type="catalytic activity">
    <reaction evidence="1 11 12">
        <text>Release of N-terminal proline from a peptide.</text>
        <dbReference type="EC" id="3.4.11.5"/>
    </reaction>
</comment>
<keyword evidence="9 11" id="KW-0378">Hydrolase</keyword>
<reference evidence="15" key="1">
    <citation type="submission" date="2023-08" db="EMBL/GenBank/DDBJ databases">
        <title>Rhodospirillaceae gen. nov., a novel taxon isolated from the Yangtze River Yuezi River estuary sludge.</title>
        <authorList>
            <person name="Ruan L."/>
        </authorList>
    </citation>
    <scope>NUCLEOTIDE SEQUENCE [LARGE SCALE GENOMIC DNA]</scope>
    <source>
        <strain evidence="15">R-7</strain>
    </source>
</reference>
<keyword evidence="15" id="KW-1185">Reference proteome</keyword>
<protein>
    <recommendedName>
        <fullName evidence="5 11">Proline iminopeptidase</fullName>
        <shortName evidence="11">PIP</shortName>
        <ecNumber evidence="4 11">3.4.11.5</ecNumber>
    </recommendedName>
    <alternativeName>
        <fullName evidence="10 11">Prolyl aminopeptidase</fullName>
    </alternativeName>
</protein>
<evidence type="ECO:0000313" key="14">
    <source>
        <dbReference type="EMBL" id="MDQ7249370.1"/>
    </source>
</evidence>
<dbReference type="PRINTS" id="PR00793">
    <property type="entry name" value="PROAMNOPTASE"/>
</dbReference>
<sequence length="316" mass="35536">MASKDLYPEIEPYDTGMLRLDDLHQMYYEQSGNPKGVPVVFLHGGPGAGANATHRRFFDPGFYRIVIFDQRGSGRSRPLGEIRDNTTPLLIQDIEQLRQHLGIDKWTVFGGSWGSTLAIAYAEFHPDRVRALALRGIFLCRKSEIDWFLYGLRELAPEAWRNFAGHIPEAERGDLLDAYHKRLMHPDAAVHMPAARAWSVYEGSCSTLLPSPETVRAFAGDVLALGLSRMEAHYFKHDIFLPENFLLANIGKIRKIPTVIVQGRYDLVCPIRTADELHQAWPEATYQVIPDAGHSAMEPGIRAALVAAMERFKDIA</sequence>
<evidence type="ECO:0000256" key="11">
    <source>
        <dbReference type="PIRNR" id="PIRNR006431"/>
    </source>
</evidence>
<dbReference type="InterPro" id="IPR000073">
    <property type="entry name" value="AB_hydrolase_1"/>
</dbReference>
<dbReference type="InterPro" id="IPR002410">
    <property type="entry name" value="Peptidase_S33"/>
</dbReference>
<evidence type="ECO:0000256" key="6">
    <source>
        <dbReference type="ARBA" id="ARBA00022438"/>
    </source>
</evidence>
<dbReference type="GO" id="GO:0004177">
    <property type="term" value="F:aminopeptidase activity"/>
    <property type="evidence" value="ECO:0007669"/>
    <property type="project" value="UniProtKB-KW"/>
</dbReference>
<keyword evidence="6 11" id="KW-0031">Aminopeptidase</keyword>
<keyword evidence="8 11" id="KW-0645">Protease</keyword>
<dbReference type="PANTHER" id="PTHR43722:SF1">
    <property type="entry name" value="PROLINE IMINOPEPTIDASE"/>
    <property type="match status" value="1"/>
</dbReference>
<organism evidence="14 15">
    <name type="scientific">Dongia sedimenti</name>
    <dbReference type="NCBI Taxonomy" id="3064282"/>
    <lineage>
        <taxon>Bacteria</taxon>
        <taxon>Pseudomonadati</taxon>
        <taxon>Pseudomonadota</taxon>
        <taxon>Alphaproteobacteria</taxon>
        <taxon>Rhodospirillales</taxon>
        <taxon>Dongiaceae</taxon>
        <taxon>Dongia</taxon>
    </lineage>
</organism>
<dbReference type="EC" id="3.4.11.5" evidence="4 11"/>
<evidence type="ECO:0000256" key="10">
    <source>
        <dbReference type="ARBA" id="ARBA00029605"/>
    </source>
</evidence>
<evidence type="ECO:0000256" key="12">
    <source>
        <dbReference type="RuleBase" id="RU003421"/>
    </source>
</evidence>
<evidence type="ECO:0000313" key="15">
    <source>
        <dbReference type="Proteomes" id="UP001230156"/>
    </source>
</evidence>
<comment type="caution">
    <text evidence="14">The sequence shown here is derived from an EMBL/GenBank/DDBJ whole genome shotgun (WGS) entry which is preliminary data.</text>
</comment>
<evidence type="ECO:0000256" key="8">
    <source>
        <dbReference type="ARBA" id="ARBA00022670"/>
    </source>
</evidence>
<evidence type="ECO:0000259" key="13">
    <source>
        <dbReference type="Pfam" id="PF00561"/>
    </source>
</evidence>